<dbReference type="InterPro" id="IPR014284">
    <property type="entry name" value="RNA_pol_sigma-70_dom"/>
</dbReference>
<comment type="similarity">
    <text evidence="1">Belongs to the sigma-70 factor family. ECF subfamily.</text>
</comment>
<protein>
    <submittedName>
        <fullName evidence="9">Sigma-70 family RNA polymerase sigma factor</fullName>
    </submittedName>
</protein>
<keyword evidence="10" id="KW-1185">Reference proteome</keyword>
<keyword evidence="4" id="KW-0731">Sigma factor</keyword>
<organism evidence="9 10">
    <name type="scientific">Streptomyces solicathayae</name>
    <dbReference type="NCBI Taxonomy" id="3081768"/>
    <lineage>
        <taxon>Bacteria</taxon>
        <taxon>Bacillati</taxon>
        <taxon>Actinomycetota</taxon>
        <taxon>Actinomycetes</taxon>
        <taxon>Kitasatosporales</taxon>
        <taxon>Streptomycetaceae</taxon>
        <taxon>Streptomyces</taxon>
    </lineage>
</organism>
<feature type="domain" description="RNA polymerase sigma factor 70 region 4 type 2" evidence="8">
    <location>
        <begin position="119"/>
        <end position="169"/>
    </location>
</feature>
<accession>A0ABZ0LU21</accession>
<evidence type="ECO:0000256" key="3">
    <source>
        <dbReference type="ARBA" id="ARBA00023015"/>
    </source>
</evidence>
<dbReference type="Pfam" id="PF04542">
    <property type="entry name" value="Sigma70_r2"/>
    <property type="match status" value="1"/>
</dbReference>
<dbReference type="InterPro" id="IPR013324">
    <property type="entry name" value="RNA_pol_sigma_r3/r4-like"/>
</dbReference>
<keyword evidence="3" id="KW-0805">Transcription regulation</keyword>
<dbReference type="SUPFAM" id="SSF88659">
    <property type="entry name" value="Sigma3 and sigma4 domains of RNA polymerase sigma factors"/>
    <property type="match status" value="1"/>
</dbReference>
<keyword evidence="5" id="KW-0804">Transcription</keyword>
<gene>
    <name evidence="9" type="ORF">R2D22_16790</name>
</gene>
<sequence length="313" mass="33904">MPSRKASAVVDEHRYEHERALLARRFEEQRGRLRAVAYRMLGSFGEADDAVQETWLRLNRADTAAIENLADWLTTAVGRVSLTMLHSRTSRTETEGPHRPEETTHPEERALLSDAAETALLAVLDTLTPGERLAFVLHDLFAVPFEDIAPIVDRTPAATRQLAGRARRRVQGLDDLPEPDPERQREVVTAFLAAARSGDAEALLALLDPDVVLRADATAVTTGATPAHGARAVAETFAGRAAEAVPVPLEGPVLIDGMTGLTWDPAGKPRCVVGFTVLENRIAAIDLVADEDHLDRLTVSPLPAGAPQPPTRD</sequence>
<dbReference type="NCBIfam" id="TIGR02937">
    <property type="entry name" value="sigma70-ECF"/>
    <property type="match status" value="1"/>
</dbReference>
<dbReference type="Gene3D" id="1.10.1740.10">
    <property type="match status" value="1"/>
</dbReference>
<evidence type="ECO:0000256" key="6">
    <source>
        <dbReference type="SAM" id="MobiDB-lite"/>
    </source>
</evidence>
<dbReference type="InterPro" id="IPR007627">
    <property type="entry name" value="RNA_pol_sigma70_r2"/>
</dbReference>
<evidence type="ECO:0000256" key="4">
    <source>
        <dbReference type="ARBA" id="ARBA00023082"/>
    </source>
</evidence>
<feature type="domain" description="RNA polymerase sigma-70 region 2" evidence="7">
    <location>
        <begin position="27"/>
        <end position="88"/>
    </location>
</feature>
<comment type="subunit">
    <text evidence="2">Interacts transiently with the RNA polymerase catalytic core formed by RpoA, RpoB, RpoC and RpoZ (2 alpha, 1 beta, 1 beta' and 1 omega subunit) to form the RNA polymerase holoenzyme that can initiate transcription.</text>
</comment>
<evidence type="ECO:0000313" key="10">
    <source>
        <dbReference type="Proteomes" id="UP001301731"/>
    </source>
</evidence>
<dbReference type="Gene3D" id="1.10.10.10">
    <property type="entry name" value="Winged helix-like DNA-binding domain superfamily/Winged helix DNA-binding domain"/>
    <property type="match status" value="1"/>
</dbReference>
<dbReference type="PANTHER" id="PTHR30173:SF43">
    <property type="entry name" value="ECF RNA POLYMERASE SIGMA FACTOR SIGI-RELATED"/>
    <property type="match status" value="1"/>
</dbReference>
<feature type="compositionally biased region" description="Basic and acidic residues" evidence="6">
    <location>
        <begin position="90"/>
        <end position="105"/>
    </location>
</feature>
<evidence type="ECO:0000256" key="5">
    <source>
        <dbReference type="ARBA" id="ARBA00023163"/>
    </source>
</evidence>
<evidence type="ECO:0000259" key="8">
    <source>
        <dbReference type="Pfam" id="PF08281"/>
    </source>
</evidence>
<dbReference type="SUPFAM" id="SSF88946">
    <property type="entry name" value="Sigma2 domain of RNA polymerase sigma factors"/>
    <property type="match status" value="1"/>
</dbReference>
<dbReference type="InterPro" id="IPR052704">
    <property type="entry name" value="ECF_Sigma-70_Domain"/>
</dbReference>
<evidence type="ECO:0000259" key="7">
    <source>
        <dbReference type="Pfam" id="PF04542"/>
    </source>
</evidence>
<dbReference type="RefSeq" id="WP_318104389.1">
    <property type="nucleotide sequence ID" value="NZ_CP137573.1"/>
</dbReference>
<feature type="region of interest" description="Disordered" evidence="6">
    <location>
        <begin position="86"/>
        <end position="105"/>
    </location>
</feature>
<dbReference type="Proteomes" id="UP001301731">
    <property type="component" value="Chromosome"/>
</dbReference>
<dbReference type="PANTHER" id="PTHR30173">
    <property type="entry name" value="SIGMA 19 FACTOR"/>
    <property type="match status" value="1"/>
</dbReference>
<proteinExistence type="inferred from homology"/>
<dbReference type="InterPro" id="IPR013325">
    <property type="entry name" value="RNA_pol_sigma_r2"/>
</dbReference>
<dbReference type="Pfam" id="PF08281">
    <property type="entry name" value="Sigma70_r4_2"/>
    <property type="match status" value="1"/>
</dbReference>
<dbReference type="InterPro" id="IPR036388">
    <property type="entry name" value="WH-like_DNA-bd_sf"/>
</dbReference>
<name>A0ABZ0LU21_9ACTN</name>
<dbReference type="InterPro" id="IPR013249">
    <property type="entry name" value="RNA_pol_sigma70_r4_t2"/>
</dbReference>
<evidence type="ECO:0000256" key="1">
    <source>
        <dbReference type="ARBA" id="ARBA00010641"/>
    </source>
</evidence>
<dbReference type="EMBL" id="CP137573">
    <property type="protein sequence ID" value="WOX22966.1"/>
    <property type="molecule type" value="Genomic_DNA"/>
</dbReference>
<reference evidence="9 10" key="1">
    <citation type="submission" date="2023-10" db="EMBL/GenBank/DDBJ databases">
        <title>The genome sequence of Streptomyces sp. HUAS YS2.</title>
        <authorList>
            <person name="Mo P."/>
        </authorList>
    </citation>
    <scope>NUCLEOTIDE SEQUENCE [LARGE SCALE GENOMIC DNA]</scope>
    <source>
        <strain evidence="9 10">HUAS YS2</strain>
    </source>
</reference>
<evidence type="ECO:0000313" key="9">
    <source>
        <dbReference type="EMBL" id="WOX22966.1"/>
    </source>
</evidence>
<evidence type="ECO:0000256" key="2">
    <source>
        <dbReference type="ARBA" id="ARBA00011344"/>
    </source>
</evidence>
<dbReference type="SUPFAM" id="SSF54427">
    <property type="entry name" value="NTF2-like"/>
    <property type="match status" value="1"/>
</dbReference>
<dbReference type="Gene3D" id="3.10.450.50">
    <property type="match status" value="1"/>
</dbReference>
<dbReference type="InterPro" id="IPR032710">
    <property type="entry name" value="NTF2-like_dom_sf"/>
</dbReference>